<sequence>MKKTRQLANGAAVDIYLPESIEPKKAIIYFHGGGLIYGTKADLTEELKQVFLKNGFQVIAVDYLLAPNTSLPNILTALEETIGLLKDEVIQSRPFGFCGRSAGSFLMLQLVKRGLLPRPDFLVNFYGYTDLSFIDTPRHLIEQTISEKEIQQVDQKENVWDDPFLNRYLLYHYAVQKQMISKFYGINEETIHEFAITKETLQTFPPCFSSASSSDEEIPFRYSKLLGKTIPNSRFEPVYYLEHDFLKLSQDSQVQKVLKHLDNWLTSVL</sequence>
<reference evidence="3" key="3">
    <citation type="submission" date="2024-03" db="EMBL/GenBank/DDBJ databases">
        <title>The Genome Sequence of Enterococcus sp. DIV0238c.</title>
        <authorList>
            <consortium name="The Broad Institute Genomics Platform"/>
            <consortium name="The Broad Institute Microbial Omics Core"/>
            <consortium name="The Broad Institute Genomic Center for Infectious Diseases"/>
            <person name="Earl A."/>
            <person name="Manson A."/>
            <person name="Gilmore M."/>
            <person name="Schwartman J."/>
            <person name="Shea T."/>
            <person name="Abouelleil A."/>
            <person name="Cao P."/>
            <person name="Chapman S."/>
            <person name="Cusick C."/>
            <person name="Young S."/>
            <person name="Neafsey D."/>
            <person name="Nusbaum C."/>
            <person name="Birren B."/>
        </authorList>
    </citation>
    <scope>NUCLEOTIDE SEQUENCE</scope>
    <source>
        <strain evidence="3">9D6_DIV0238</strain>
    </source>
</reference>
<accession>A0A200J884</accession>
<dbReference type="Proteomes" id="UP000196151">
    <property type="component" value="Chromosome"/>
</dbReference>
<proteinExistence type="predicted"/>
<dbReference type="AlphaFoldDB" id="A0A200J884"/>
<evidence type="ECO:0000313" key="3">
    <source>
        <dbReference type="EMBL" id="WYJ93997.1"/>
    </source>
</evidence>
<evidence type="ECO:0000313" key="2">
    <source>
        <dbReference type="EMBL" id="OUZ32870.1"/>
    </source>
</evidence>
<dbReference type="Pfam" id="PF07859">
    <property type="entry name" value="Abhydrolase_3"/>
    <property type="match status" value="1"/>
</dbReference>
<dbReference type="RefSeq" id="WP_087640705.1">
    <property type="nucleotide sequence ID" value="NZ_CP147246.1"/>
</dbReference>
<evidence type="ECO:0000259" key="1">
    <source>
        <dbReference type="Pfam" id="PF07859"/>
    </source>
</evidence>
<feature type="domain" description="Alpha/beta hydrolase fold-3" evidence="1">
    <location>
        <begin position="27"/>
        <end position="161"/>
    </location>
</feature>
<dbReference type="InterPro" id="IPR013094">
    <property type="entry name" value="AB_hydrolase_3"/>
</dbReference>
<dbReference type="EMBL" id="NIBQ01000002">
    <property type="protein sequence ID" value="OUZ32870.1"/>
    <property type="molecule type" value="Genomic_DNA"/>
</dbReference>
<dbReference type="OrthoDB" id="9815425at2"/>
<protein>
    <recommendedName>
        <fullName evidence="1">Alpha/beta hydrolase fold-3 domain-containing protein</fullName>
    </recommendedName>
</protein>
<dbReference type="InterPro" id="IPR029058">
    <property type="entry name" value="AB_hydrolase_fold"/>
</dbReference>
<gene>
    <name evidence="3" type="ORF">A5889_001499</name>
    <name evidence="2" type="ORF">A5889_001579</name>
</gene>
<dbReference type="EMBL" id="CP147246">
    <property type="protein sequence ID" value="WYJ93997.1"/>
    <property type="molecule type" value="Genomic_DNA"/>
</dbReference>
<organism evidence="2">
    <name type="scientific">Candidatus Enterococcus dunnyi</name>
    <dbReference type="NCBI Taxonomy" id="1834192"/>
    <lineage>
        <taxon>Bacteria</taxon>
        <taxon>Bacillati</taxon>
        <taxon>Bacillota</taxon>
        <taxon>Bacilli</taxon>
        <taxon>Lactobacillales</taxon>
        <taxon>Enterococcaceae</taxon>
        <taxon>Enterococcus</taxon>
    </lineage>
</organism>
<evidence type="ECO:0000313" key="4">
    <source>
        <dbReference type="Proteomes" id="UP000196151"/>
    </source>
</evidence>
<dbReference type="SUPFAM" id="SSF53474">
    <property type="entry name" value="alpha/beta-Hydrolases"/>
    <property type="match status" value="1"/>
</dbReference>
<reference evidence="2" key="1">
    <citation type="submission" date="2017-05" db="EMBL/GenBank/DDBJ databases">
        <title>The Genome Sequence of Enterococcus sp. 9D6_DIV0238.</title>
        <authorList>
            <consortium name="The Broad Institute Genomics Platform"/>
            <consortium name="The Broad Institute Genomic Center for Infectious Diseases"/>
            <person name="Earl A."/>
            <person name="Manson A."/>
            <person name="Schwartman J."/>
            <person name="Gilmore M."/>
            <person name="Abouelleil A."/>
            <person name="Cao P."/>
            <person name="Chapman S."/>
            <person name="Cusick C."/>
            <person name="Shea T."/>
            <person name="Young S."/>
            <person name="Neafsey D."/>
            <person name="Nusbaum C."/>
            <person name="Birren B."/>
        </authorList>
    </citation>
    <scope>NUCLEOTIDE SEQUENCE [LARGE SCALE GENOMIC DNA]</scope>
    <source>
        <strain evidence="2">9D6_DIV0238</strain>
    </source>
</reference>
<dbReference type="GO" id="GO:0016787">
    <property type="term" value="F:hydrolase activity"/>
    <property type="evidence" value="ECO:0007669"/>
    <property type="project" value="InterPro"/>
</dbReference>
<reference evidence="3" key="2">
    <citation type="submission" date="2017-05" db="EMBL/GenBank/DDBJ databases">
        <authorList>
            <consortium name="The Broad Institute Genomics Platform"/>
            <consortium name="The Broad Institute Genomic Center for Infectious Diseases"/>
            <person name="Earl A."/>
            <person name="Manson A."/>
            <person name="Schwartman J."/>
            <person name="Gilmore M."/>
            <person name="Abouelleil A."/>
            <person name="Cao P."/>
            <person name="Chapman S."/>
            <person name="Cusick C."/>
            <person name="Shea T."/>
            <person name="Young S."/>
            <person name="Neafsey D."/>
            <person name="Nusbaum C."/>
            <person name="Birren B."/>
        </authorList>
    </citation>
    <scope>NUCLEOTIDE SEQUENCE</scope>
    <source>
        <strain evidence="3">9D6_DIV0238</strain>
    </source>
</reference>
<name>A0A200J884_9ENTE</name>
<keyword evidence="4" id="KW-1185">Reference proteome</keyword>
<dbReference type="Gene3D" id="3.40.50.1820">
    <property type="entry name" value="alpha/beta hydrolase"/>
    <property type="match status" value="1"/>
</dbReference>